<evidence type="ECO:0000313" key="2">
    <source>
        <dbReference type="Proteomes" id="UP000606172"/>
    </source>
</evidence>
<keyword evidence="2" id="KW-1185">Reference proteome</keyword>
<sequence length="70" mass="7249">MVQVLASRGSLSAARASSYLETIHESTPSGEGTRITGPGLCGHACGMACVLYGRSIAMPEAFSVRRLHAA</sequence>
<accession>A0A919RBS5</accession>
<evidence type="ECO:0000313" key="1">
    <source>
        <dbReference type="EMBL" id="GII90988.1"/>
    </source>
</evidence>
<gene>
    <name evidence="1" type="ORF">Ssi02_12190</name>
</gene>
<proteinExistence type="predicted"/>
<reference evidence="1" key="1">
    <citation type="submission" date="2021-01" db="EMBL/GenBank/DDBJ databases">
        <title>Whole genome shotgun sequence of Sinosporangium siamense NBRC 109515.</title>
        <authorList>
            <person name="Komaki H."/>
            <person name="Tamura T."/>
        </authorList>
    </citation>
    <scope>NUCLEOTIDE SEQUENCE</scope>
    <source>
        <strain evidence="1">NBRC 109515</strain>
    </source>
</reference>
<name>A0A919RBS5_9ACTN</name>
<protein>
    <submittedName>
        <fullName evidence="1">Uncharacterized protein</fullName>
    </submittedName>
</protein>
<dbReference type="Proteomes" id="UP000606172">
    <property type="component" value="Unassembled WGS sequence"/>
</dbReference>
<dbReference type="EMBL" id="BOOW01000007">
    <property type="protein sequence ID" value="GII90988.1"/>
    <property type="molecule type" value="Genomic_DNA"/>
</dbReference>
<organism evidence="1 2">
    <name type="scientific">Sinosporangium siamense</name>
    <dbReference type="NCBI Taxonomy" id="1367973"/>
    <lineage>
        <taxon>Bacteria</taxon>
        <taxon>Bacillati</taxon>
        <taxon>Actinomycetota</taxon>
        <taxon>Actinomycetes</taxon>
        <taxon>Streptosporangiales</taxon>
        <taxon>Streptosporangiaceae</taxon>
        <taxon>Sinosporangium</taxon>
    </lineage>
</organism>
<comment type="caution">
    <text evidence="1">The sequence shown here is derived from an EMBL/GenBank/DDBJ whole genome shotgun (WGS) entry which is preliminary data.</text>
</comment>
<dbReference type="AlphaFoldDB" id="A0A919RBS5"/>